<feature type="domain" description="PafC HTH" evidence="2">
    <location>
        <begin position="359"/>
        <end position="471"/>
    </location>
</feature>
<feature type="domain" description="WYL" evidence="1">
    <location>
        <begin position="154"/>
        <end position="219"/>
    </location>
</feature>
<dbReference type="EMBL" id="JAJFZV010000015">
    <property type="protein sequence ID" value="MCC3298787.1"/>
    <property type="molecule type" value="Genomic_DNA"/>
</dbReference>
<feature type="domain" description="WCX" evidence="3">
    <location>
        <begin position="261"/>
        <end position="329"/>
    </location>
</feature>
<sequence>MSQQPAEKRTERLLNLVIAMLSSRRGFTKHELFEEIELYSEAASTEAREKLFDRDKAFLREQGIPVESYSDDALFEGDNTVQRYRIRSEEYRLPEVTFSSAESAVLALAAQMWEQAALGSAAARAVRKLRARGVIAEDAAASPIQPGIRTSDPTFSAVFRATAGRVPITFGYRATGGTEATRHLEPWGMGSRYGHWYVVGWDRDRQAERYFRLSRMTTAVKTGRGTYTVPAHFDIHASLASLDAVFPAQRAVVDVRSGAGAELRLRAGTANATGPEPEGLSAPAAGKDRISLTVTDLDGLAADVAALGPAAEAVHPPELRSMVQAALMAARERQLEPVPEFPEPAAPRTRAPKAAGAQERLSRLLDLVPYILANQGADLEETAGRFGVSAEQLAADLNLLFVSGPRYYPNGLMDVDFETGEIFIDNADNLSQPVRLSMDEAAALIVGLDTLAALPGAAPTDAVASAHAKLSEAAGTAGTAGSAIAAAVLPSGAAPALLEDLRRSVSDKRRLSIRYVVPSRDEVSERVIDPRRIFSENDTWYLDAWCHRAEATRFFRIDRIVDWEDAGAVPPDTPEPVQQFPASLFTAGEADESVTIRLLPDASWVAEAYSAELSTALPDGSQVVVLRTPATGWIPGFIGRLGGAASVAAPEELRSATAAWLDAALENYA</sequence>
<dbReference type="PANTHER" id="PTHR34580:SF3">
    <property type="entry name" value="PROTEIN PAFB"/>
    <property type="match status" value="1"/>
</dbReference>
<feature type="domain" description="WYL" evidence="1">
    <location>
        <begin position="497"/>
        <end position="564"/>
    </location>
</feature>
<dbReference type="InterPro" id="IPR043839">
    <property type="entry name" value="PafC_HTH"/>
</dbReference>
<dbReference type="Pfam" id="PF13280">
    <property type="entry name" value="WYL"/>
    <property type="match status" value="2"/>
</dbReference>
<evidence type="ECO:0000313" key="5">
    <source>
        <dbReference type="Proteomes" id="UP001139158"/>
    </source>
</evidence>
<dbReference type="InterPro" id="IPR051534">
    <property type="entry name" value="CBASS_pafABC_assoc_protein"/>
</dbReference>
<comment type="caution">
    <text evidence="4">The sequence shown here is derived from an EMBL/GenBank/DDBJ whole genome shotgun (WGS) entry which is preliminary data.</text>
</comment>
<reference evidence="4" key="1">
    <citation type="submission" date="2021-10" db="EMBL/GenBank/DDBJ databases">
        <title>Novel species in genus Arthrobacter.</title>
        <authorList>
            <person name="Liu Y."/>
        </authorList>
    </citation>
    <scope>NUCLEOTIDE SEQUENCE</scope>
    <source>
        <strain evidence="4">Zg-Y453</strain>
    </source>
</reference>
<organism evidence="4 5">
    <name type="scientific">Arthrobacter caoxuetaonis</name>
    <dbReference type="NCBI Taxonomy" id="2886935"/>
    <lineage>
        <taxon>Bacteria</taxon>
        <taxon>Bacillati</taxon>
        <taxon>Actinomycetota</taxon>
        <taxon>Actinomycetes</taxon>
        <taxon>Micrococcales</taxon>
        <taxon>Micrococcaceae</taxon>
        <taxon>Arthrobacter</taxon>
    </lineage>
</organism>
<dbReference type="PROSITE" id="PS52050">
    <property type="entry name" value="WYL"/>
    <property type="match status" value="2"/>
</dbReference>
<evidence type="ECO:0000259" key="2">
    <source>
        <dbReference type="Pfam" id="PF19187"/>
    </source>
</evidence>
<evidence type="ECO:0000259" key="3">
    <source>
        <dbReference type="Pfam" id="PF25583"/>
    </source>
</evidence>
<feature type="domain" description="WCX" evidence="3">
    <location>
        <begin position="592"/>
        <end position="665"/>
    </location>
</feature>
<keyword evidence="5" id="KW-1185">Reference proteome</keyword>
<name>A0A9X1MG78_9MICC</name>
<proteinExistence type="predicted"/>
<dbReference type="Pfam" id="PF19187">
    <property type="entry name" value="HTH_PafC"/>
    <property type="match status" value="1"/>
</dbReference>
<dbReference type="RefSeq" id="WP_227896650.1">
    <property type="nucleotide sequence ID" value="NZ_CP099466.1"/>
</dbReference>
<accession>A0A9X1MG78</accession>
<dbReference type="Pfam" id="PF25583">
    <property type="entry name" value="WCX"/>
    <property type="match status" value="2"/>
</dbReference>
<dbReference type="PANTHER" id="PTHR34580">
    <property type="match status" value="1"/>
</dbReference>
<dbReference type="AlphaFoldDB" id="A0A9X1MG78"/>
<evidence type="ECO:0000259" key="1">
    <source>
        <dbReference type="Pfam" id="PF13280"/>
    </source>
</evidence>
<dbReference type="InterPro" id="IPR026881">
    <property type="entry name" value="WYL_dom"/>
</dbReference>
<protein>
    <submittedName>
        <fullName evidence="4">WYL domain-containing protein</fullName>
    </submittedName>
</protein>
<gene>
    <name evidence="4" type="ORF">LJ757_13380</name>
</gene>
<evidence type="ECO:0000313" key="4">
    <source>
        <dbReference type="EMBL" id="MCC3298787.1"/>
    </source>
</evidence>
<dbReference type="Proteomes" id="UP001139158">
    <property type="component" value="Unassembled WGS sequence"/>
</dbReference>
<dbReference type="InterPro" id="IPR057727">
    <property type="entry name" value="WCX_dom"/>
</dbReference>